<dbReference type="GO" id="GO:0043546">
    <property type="term" value="F:molybdopterin cofactor binding"/>
    <property type="evidence" value="ECO:0007669"/>
    <property type="project" value="InterPro"/>
</dbReference>
<dbReference type="InterPro" id="IPR009010">
    <property type="entry name" value="Asp_de-COase-like_dom_sf"/>
</dbReference>
<keyword evidence="2" id="KW-0479">Metal-binding</keyword>
<comment type="caution">
    <text evidence="6">The sequence shown here is derived from an EMBL/GenBank/DDBJ whole genome shotgun (WGS) entry which is preliminary data.</text>
</comment>
<dbReference type="InterPro" id="IPR050612">
    <property type="entry name" value="Prok_Mopterin_Oxidored"/>
</dbReference>
<keyword evidence="4" id="KW-0411">Iron-sulfur</keyword>
<dbReference type="PROSITE" id="PS51669">
    <property type="entry name" value="4FE4S_MOW_BIS_MGD"/>
    <property type="match status" value="1"/>
</dbReference>
<organism evidence="6 7">
    <name type="scientific">Novosphingobium malaysiense</name>
    <dbReference type="NCBI Taxonomy" id="1348853"/>
    <lineage>
        <taxon>Bacteria</taxon>
        <taxon>Pseudomonadati</taxon>
        <taxon>Pseudomonadota</taxon>
        <taxon>Alphaproteobacteria</taxon>
        <taxon>Sphingomonadales</taxon>
        <taxon>Sphingomonadaceae</taxon>
        <taxon>Novosphingobium</taxon>
    </lineage>
</organism>
<dbReference type="Gene3D" id="2.20.25.90">
    <property type="entry name" value="ADC-like domains"/>
    <property type="match status" value="1"/>
</dbReference>
<sequence>MTLKQARTICRSCNAFCPIQVTIDQARATRVIGNRAAPLYKGYTCPKGRALPSVHNRPDRLKSSLKRQEDGSFIPISSEDLVGELAERIRVLIDRHGPRSVAAYLSGGVIEQPAASTLMISFLEAIGSPMLFSASTIDQPGMTIGYALHGRWHGGRIRPQERDLFMIVGGNPINSKQYLPQNPGMQIKAMRKRRGKLIVIDPRRTETARLADIHLQPIPGEDPTILAGLVHLLVREDGVDRAFVDTNANGLAALSAAVERFTPEYVAARAGISAADLHAVAKALMQAKRGDIGLGTGPSMATRGLLSSYLALCLNTLRGFWAGEGQQAMHPSVLLPEREFRAQPIAPYPAWGFGKKMRVGNCEPTPAGMPLAALPDEILTPGAGQVKALFLHGGAVQSWPQHDKTVEALRALDLLVIHDLVLSPTAKLADYVIATKAQFEIPAISVLNEIISNSGHSGYGWAEPFAYCGPALLEPPEGSDLLEAWQIYYRVAQRLNLPLKITNWRSAQKVEPELDMQHEPNTSQIYDMMCAGSAIPLDEVRRHSYGHVFEAARKQVLSRDPACTARLDLANADMLRELANVAREDPEVRRGIDTEFAFLLIPGRLQNATNTFAKAPGILKWSYNPAFMHPRDMAEIGVSPGDEVLIRSRHGQVRAIAEKDEGLRRKVVSLMHGFGSSPSPQADPRIDGTNVNHLTSWQDDFEEHTGMPRMGALPISVTPAAVAGT</sequence>
<dbReference type="SUPFAM" id="SSF50692">
    <property type="entry name" value="ADC-like"/>
    <property type="match status" value="1"/>
</dbReference>
<dbReference type="GO" id="GO:0051536">
    <property type="term" value="F:iron-sulfur cluster binding"/>
    <property type="evidence" value="ECO:0007669"/>
    <property type="project" value="UniProtKB-KW"/>
</dbReference>
<dbReference type="SUPFAM" id="SSF53706">
    <property type="entry name" value="Formate dehydrogenase/DMSO reductase, domains 1-3"/>
    <property type="match status" value="1"/>
</dbReference>
<dbReference type="Pfam" id="PF01568">
    <property type="entry name" value="Molydop_binding"/>
    <property type="match status" value="1"/>
</dbReference>
<dbReference type="AlphaFoldDB" id="A0A0B1ZMP6"/>
<proteinExistence type="inferred from homology"/>
<accession>A0A0B1ZMP6</accession>
<evidence type="ECO:0000256" key="3">
    <source>
        <dbReference type="ARBA" id="ARBA00023004"/>
    </source>
</evidence>
<dbReference type="Proteomes" id="UP000031057">
    <property type="component" value="Unassembled WGS sequence"/>
</dbReference>
<dbReference type="Pfam" id="PF04879">
    <property type="entry name" value="Molybdop_Fe4S4"/>
    <property type="match status" value="1"/>
</dbReference>
<dbReference type="Pfam" id="PF00384">
    <property type="entry name" value="Molybdopterin"/>
    <property type="match status" value="1"/>
</dbReference>
<dbReference type="InterPro" id="IPR006657">
    <property type="entry name" value="MoPterin_dinucl-bd_dom"/>
</dbReference>
<dbReference type="InterPro" id="IPR006656">
    <property type="entry name" value="Mopterin_OxRdtase"/>
</dbReference>
<dbReference type="PANTHER" id="PTHR43742">
    <property type="entry name" value="TRIMETHYLAMINE-N-OXIDE REDUCTASE"/>
    <property type="match status" value="1"/>
</dbReference>
<comment type="similarity">
    <text evidence="1">Belongs to the prokaryotic molybdopterin-containing oxidoreductase family.</text>
</comment>
<name>A0A0B1ZMP6_9SPHN</name>
<evidence type="ECO:0000256" key="4">
    <source>
        <dbReference type="ARBA" id="ARBA00023014"/>
    </source>
</evidence>
<evidence type="ECO:0000313" key="6">
    <source>
        <dbReference type="EMBL" id="KHK90453.1"/>
    </source>
</evidence>
<evidence type="ECO:0000256" key="1">
    <source>
        <dbReference type="ARBA" id="ARBA00010312"/>
    </source>
</evidence>
<feature type="domain" description="4Fe-4S Mo/W bis-MGD-type" evidence="5">
    <location>
        <begin position="3"/>
        <end position="59"/>
    </location>
</feature>
<dbReference type="Gene3D" id="3.40.228.10">
    <property type="entry name" value="Dimethylsulfoxide Reductase, domain 2"/>
    <property type="match status" value="1"/>
</dbReference>
<evidence type="ECO:0000313" key="7">
    <source>
        <dbReference type="Proteomes" id="UP000031057"/>
    </source>
</evidence>
<protein>
    <recommendedName>
        <fullName evidence="5">4Fe-4S Mo/W bis-MGD-type domain-containing protein</fullName>
    </recommendedName>
</protein>
<dbReference type="InterPro" id="IPR006963">
    <property type="entry name" value="Mopterin_OxRdtase_4Fe-4S_dom"/>
</dbReference>
<dbReference type="STRING" id="1348853.LK12_16810"/>
<keyword evidence="7" id="KW-1185">Reference proteome</keyword>
<gene>
    <name evidence="6" type="ORF">LK12_16810</name>
</gene>
<dbReference type="PANTHER" id="PTHR43742:SF2">
    <property type="entry name" value="ASSIMILATORY NITRATE REDUCTASE CATALYTIC SUBUNIT"/>
    <property type="match status" value="1"/>
</dbReference>
<keyword evidence="3" id="KW-0408">Iron</keyword>
<dbReference type="Gene3D" id="3.40.50.740">
    <property type="match status" value="1"/>
</dbReference>
<dbReference type="EMBL" id="JTDI01000005">
    <property type="protein sequence ID" value="KHK90453.1"/>
    <property type="molecule type" value="Genomic_DNA"/>
</dbReference>
<dbReference type="Gene3D" id="2.40.40.20">
    <property type="match status" value="1"/>
</dbReference>
<evidence type="ECO:0000256" key="2">
    <source>
        <dbReference type="ARBA" id="ARBA00022723"/>
    </source>
</evidence>
<dbReference type="GO" id="GO:0046872">
    <property type="term" value="F:metal ion binding"/>
    <property type="evidence" value="ECO:0007669"/>
    <property type="project" value="UniProtKB-KW"/>
</dbReference>
<dbReference type="GO" id="GO:0016491">
    <property type="term" value="F:oxidoreductase activity"/>
    <property type="evidence" value="ECO:0007669"/>
    <property type="project" value="InterPro"/>
</dbReference>
<dbReference type="CDD" id="cd02775">
    <property type="entry name" value="MopB_CT"/>
    <property type="match status" value="1"/>
</dbReference>
<reference evidence="6 7" key="1">
    <citation type="submission" date="2014-10" db="EMBL/GenBank/DDBJ databases">
        <title>Genome sequence of Novosphingobium malaysiense MUSC 273(T).</title>
        <authorList>
            <person name="Lee L.-H."/>
        </authorList>
    </citation>
    <scope>NUCLEOTIDE SEQUENCE [LARGE SCALE GENOMIC DNA]</scope>
    <source>
        <strain evidence="6 7">MUSC 273</strain>
    </source>
</reference>
<dbReference type="SMART" id="SM00926">
    <property type="entry name" value="Molybdop_Fe4S4"/>
    <property type="match status" value="1"/>
</dbReference>
<evidence type="ECO:0000259" key="5">
    <source>
        <dbReference type="PROSITE" id="PS51669"/>
    </source>
</evidence>